<gene>
    <name evidence="1" type="ORF">ARMSODRAFT_980693</name>
</gene>
<sequence length="191" mass="20588">MASFNTGAIKVDHLSPARLAQKVENIELSAKPFDSSIHATLTMHLYLMLISPSSRTGAKRLQLDVYCSLVNGVVEPEVTSQSQFVVSVTARDVVPTGTHAGRVLSFPILEPDTVRVGDLLALLTSAGLDTVMVNSGNAACGRFCFQALNTFAENGIIQGNWAQPAYEWHQDIRIASGPLAATLIEEDLEHL</sequence>
<proteinExistence type="predicted"/>
<name>A0A2H3BCV3_9AGAR</name>
<keyword evidence="2" id="KW-1185">Reference proteome</keyword>
<dbReference type="Proteomes" id="UP000218334">
    <property type="component" value="Unassembled WGS sequence"/>
</dbReference>
<dbReference type="AlphaFoldDB" id="A0A2H3BCV3"/>
<organism evidence="1 2">
    <name type="scientific">Armillaria solidipes</name>
    <dbReference type="NCBI Taxonomy" id="1076256"/>
    <lineage>
        <taxon>Eukaryota</taxon>
        <taxon>Fungi</taxon>
        <taxon>Dikarya</taxon>
        <taxon>Basidiomycota</taxon>
        <taxon>Agaricomycotina</taxon>
        <taxon>Agaricomycetes</taxon>
        <taxon>Agaricomycetidae</taxon>
        <taxon>Agaricales</taxon>
        <taxon>Marasmiineae</taxon>
        <taxon>Physalacriaceae</taxon>
        <taxon>Armillaria</taxon>
    </lineage>
</organism>
<reference evidence="2" key="1">
    <citation type="journal article" date="2017" name="Nat. Ecol. Evol.">
        <title>Genome expansion and lineage-specific genetic innovations in the forest pathogenic fungi Armillaria.</title>
        <authorList>
            <person name="Sipos G."/>
            <person name="Prasanna A.N."/>
            <person name="Walter M.C."/>
            <person name="O'Connor E."/>
            <person name="Balint B."/>
            <person name="Krizsan K."/>
            <person name="Kiss B."/>
            <person name="Hess J."/>
            <person name="Varga T."/>
            <person name="Slot J."/>
            <person name="Riley R."/>
            <person name="Boka B."/>
            <person name="Rigling D."/>
            <person name="Barry K."/>
            <person name="Lee J."/>
            <person name="Mihaltcheva S."/>
            <person name="LaButti K."/>
            <person name="Lipzen A."/>
            <person name="Waldron R."/>
            <person name="Moloney N.M."/>
            <person name="Sperisen C."/>
            <person name="Kredics L."/>
            <person name="Vagvoelgyi C."/>
            <person name="Patrignani A."/>
            <person name="Fitzpatrick D."/>
            <person name="Nagy I."/>
            <person name="Doyle S."/>
            <person name="Anderson J.B."/>
            <person name="Grigoriev I.V."/>
            <person name="Gueldener U."/>
            <person name="Muensterkoetter M."/>
            <person name="Nagy L.G."/>
        </authorList>
    </citation>
    <scope>NUCLEOTIDE SEQUENCE [LARGE SCALE GENOMIC DNA]</scope>
    <source>
        <strain evidence="2">28-4</strain>
    </source>
</reference>
<protein>
    <submittedName>
        <fullName evidence="1">Uncharacterized protein</fullName>
    </submittedName>
</protein>
<accession>A0A2H3BCV3</accession>
<evidence type="ECO:0000313" key="2">
    <source>
        <dbReference type="Proteomes" id="UP000218334"/>
    </source>
</evidence>
<dbReference type="EMBL" id="KZ293466">
    <property type="protein sequence ID" value="PBK62417.1"/>
    <property type="molecule type" value="Genomic_DNA"/>
</dbReference>
<evidence type="ECO:0000313" key="1">
    <source>
        <dbReference type="EMBL" id="PBK62417.1"/>
    </source>
</evidence>